<keyword evidence="3" id="KW-1185">Reference proteome</keyword>
<evidence type="ECO:0000313" key="2">
    <source>
        <dbReference type="EMBL" id="KAK9754909.1"/>
    </source>
</evidence>
<evidence type="ECO:0000256" key="1">
    <source>
        <dbReference type="SAM" id="SignalP"/>
    </source>
</evidence>
<dbReference type="EMBL" id="JASPKY010000004">
    <property type="protein sequence ID" value="KAK9754909.1"/>
    <property type="molecule type" value="Genomic_DNA"/>
</dbReference>
<organism evidence="2 3">
    <name type="scientific">Popillia japonica</name>
    <name type="common">Japanese beetle</name>
    <dbReference type="NCBI Taxonomy" id="7064"/>
    <lineage>
        <taxon>Eukaryota</taxon>
        <taxon>Metazoa</taxon>
        <taxon>Ecdysozoa</taxon>
        <taxon>Arthropoda</taxon>
        <taxon>Hexapoda</taxon>
        <taxon>Insecta</taxon>
        <taxon>Pterygota</taxon>
        <taxon>Neoptera</taxon>
        <taxon>Endopterygota</taxon>
        <taxon>Coleoptera</taxon>
        <taxon>Polyphaga</taxon>
        <taxon>Scarabaeiformia</taxon>
        <taxon>Scarabaeidae</taxon>
        <taxon>Rutelinae</taxon>
        <taxon>Popillia</taxon>
    </lineage>
</organism>
<feature type="chain" id="PRO_5043497722" evidence="1">
    <location>
        <begin position="23"/>
        <end position="97"/>
    </location>
</feature>
<keyword evidence="1" id="KW-0732">Signal</keyword>
<reference evidence="2 3" key="1">
    <citation type="journal article" date="2024" name="BMC Genomics">
        <title>De novo assembly and annotation of Popillia japonica's genome with initial clues to its potential as an invasive pest.</title>
        <authorList>
            <person name="Cucini C."/>
            <person name="Boschi S."/>
            <person name="Funari R."/>
            <person name="Cardaioli E."/>
            <person name="Iannotti N."/>
            <person name="Marturano G."/>
            <person name="Paoli F."/>
            <person name="Bruttini M."/>
            <person name="Carapelli A."/>
            <person name="Frati F."/>
            <person name="Nardi F."/>
        </authorList>
    </citation>
    <scope>NUCLEOTIDE SEQUENCE [LARGE SCALE GENOMIC DNA]</scope>
    <source>
        <strain evidence="2">DMR45628</strain>
    </source>
</reference>
<comment type="caution">
    <text evidence="2">The sequence shown here is derived from an EMBL/GenBank/DDBJ whole genome shotgun (WGS) entry which is preliminary data.</text>
</comment>
<dbReference type="AlphaFoldDB" id="A0AAW1N4F0"/>
<protein>
    <submittedName>
        <fullName evidence="2">Uncharacterized protein</fullName>
    </submittedName>
</protein>
<gene>
    <name evidence="2" type="ORF">QE152_g930</name>
</gene>
<dbReference type="Proteomes" id="UP001458880">
    <property type="component" value="Unassembled WGS sequence"/>
</dbReference>
<proteinExistence type="predicted"/>
<sequence length="97" mass="10568">MKLAFYFFGIMLLLQELRKMSAPDVGSWISLVKLKCRPPTWGLGLVWFVEINSTPLDSGELNRELGCPKGCAPAPGFNPPPNSGCPPGCAVKIILHK</sequence>
<feature type="signal peptide" evidence="1">
    <location>
        <begin position="1"/>
        <end position="22"/>
    </location>
</feature>
<name>A0AAW1N4F0_POPJA</name>
<accession>A0AAW1N4F0</accession>
<evidence type="ECO:0000313" key="3">
    <source>
        <dbReference type="Proteomes" id="UP001458880"/>
    </source>
</evidence>